<gene>
    <name evidence="7" type="ORF">UFOPK2312_00309</name>
    <name evidence="8" type="ORF">UFOPK2802_00287</name>
</gene>
<dbReference type="GO" id="GO:0016020">
    <property type="term" value="C:membrane"/>
    <property type="evidence" value="ECO:0007669"/>
    <property type="project" value="UniProtKB-SubCell"/>
</dbReference>
<keyword evidence="3 5" id="KW-1133">Transmembrane helix</keyword>
<evidence type="ECO:0000256" key="4">
    <source>
        <dbReference type="ARBA" id="ARBA00023136"/>
    </source>
</evidence>
<keyword evidence="4 5" id="KW-0472">Membrane</keyword>
<feature type="transmembrane region" description="Helical" evidence="5">
    <location>
        <begin position="64"/>
        <end position="81"/>
    </location>
</feature>
<dbReference type="PANTHER" id="PTHR32322">
    <property type="entry name" value="INNER MEMBRANE TRANSPORTER"/>
    <property type="match status" value="1"/>
</dbReference>
<evidence type="ECO:0000256" key="2">
    <source>
        <dbReference type="ARBA" id="ARBA00022692"/>
    </source>
</evidence>
<evidence type="ECO:0000313" key="8">
    <source>
        <dbReference type="EMBL" id="CAB4736895.1"/>
    </source>
</evidence>
<feature type="transmembrane region" description="Helical" evidence="5">
    <location>
        <begin position="265"/>
        <end position="282"/>
    </location>
</feature>
<dbReference type="Pfam" id="PF00892">
    <property type="entry name" value="EamA"/>
    <property type="match status" value="2"/>
</dbReference>
<organism evidence="8">
    <name type="scientific">freshwater metagenome</name>
    <dbReference type="NCBI Taxonomy" id="449393"/>
    <lineage>
        <taxon>unclassified sequences</taxon>
        <taxon>metagenomes</taxon>
        <taxon>ecological metagenomes</taxon>
    </lineage>
</organism>
<protein>
    <submittedName>
        <fullName evidence="8">Unannotated protein</fullName>
    </submittedName>
</protein>
<evidence type="ECO:0000313" key="7">
    <source>
        <dbReference type="EMBL" id="CAB4666297.1"/>
    </source>
</evidence>
<name>A0A6J6SQC7_9ZZZZ</name>
<dbReference type="AlphaFoldDB" id="A0A6J6SQC7"/>
<evidence type="ECO:0000256" key="1">
    <source>
        <dbReference type="ARBA" id="ARBA00004141"/>
    </source>
</evidence>
<feature type="domain" description="EamA" evidence="6">
    <location>
        <begin position="151"/>
        <end position="282"/>
    </location>
</feature>
<evidence type="ECO:0000256" key="3">
    <source>
        <dbReference type="ARBA" id="ARBA00022989"/>
    </source>
</evidence>
<evidence type="ECO:0000259" key="6">
    <source>
        <dbReference type="Pfam" id="PF00892"/>
    </source>
</evidence>
<proteinExistence type="predicted"/>
<dbReference type="PANTHER" id="PTHR32322:SF2">
    <property type="entry name" value="EAMA DOMAIN-CONTAINING PROTEIN"/>
    <property type="match status" value="1"/>
</dbReference>
<evidence type="ECO:0000256" key="5">
    <source>
        <dbReference type="SAM" id="Phobius"/>
    </source>
</evidence>
<feature type="transmembrane region" description="Helical" evidence="5">
    <location>
        <begin position="7"/>
        <end position="27"/>
    </location>
</feature>
<sequence>MKSRDWFIFLIAGFLWGIPYLFISIAVDELSPAVIVFVRVTIGALILGSVTLAQKTLAPEIRHWKIIFLYAVGELIGPWFLITNAQEKLSSGLTSLLVCTTPIWATVFAYLYGDKTVWERKRIVGLGVGFTGVIFLVGLETFSDMSNGLAIGEVLLASIGYAWAVNMVVKKLPSADLLAINAVAMAITAVVYFPFAISNLPTTAPSGKAIASLIVLGVFCTGGGFITFFMVLRKIGPARASLVTYVNVLIAVLLGVIVLSEPLTIGIVIGLPLVLVGSFLASRKHESAVIQ</sequence>
<feature type="transmembrane region" description="Helical" evidence="5">
    <location>
        <begin position="93"/>
        <end position="111"/>
    </location>
</feature>
<accession>A0A6J6SQC7</accession>
<feature type="transmembrane region" description="Helical" evidence="5">
    <location>
        <begin position="123"/>
        <end position="142"/>
    </location>
</feature>
<comment type="subcellular location">
    <subcellularLocation>
        <location evidence="1">Membrane</location>
        <topology evidence="1">Multi-pass membrane protein</topology>
    </subcellularLocation>
</comment>
<reference evidence="8" key="1">
    <citation type="submission" date="2020-05" db="EMBL/GenBank/DDBJ databases">
        <authorList>
            <person name="Chiriac C."/>
            <person name="Salcher M."/>
            <person name="Ghai R."/>
            <person name="Kavagutti S V."/>
        </authorList>
    </citation>
    <scope>NUCLEOTIDE SEQUENCE</scope>
</reference>
<feature type="domain" description="EamA" evidence="6">
    <location>
        <begin position="8"/>
        <end position="137"/>
    </location>
</feature>
<feature type="transmembrane region" description="Helical" evidence="5">
    <location>
        <begin position="242"/>
        <end position="259"/>
    </location>
</feature>
<dbReference type="InterPro" id="IPR000620">
    <property type="entry name" value="EamA_dom"/>
</dbReference>
<dbReference type="EMBL" id="CAEZWY010000019">
    <property type="protein sequence ID" value="CAB4666297.1"/>
    <property type="molecule type" value="Genomic_DNA"/>
</dbReference>
<dbReference type="InterPro" id="IPR037185">
    <property type="entry name" value="EmrE-like"/>
</dbReference>
<dbReference type="InterPro" id="IPR050638">
    <property type="entry name" value="AA-Vitamin_Transporters"/>
</dbReference>
<feature type="transmembrane region" description="Helical" evidence="5">
    <location>
        <begin position="33"/>
        <end position="52"/>
    </location>
</feature>
<dbReference type="SUPFAM" id="SSF103481">
    <property type="entry name" value="Multidrug resistance efflux transporter EmrE"/>
    <property type="match status" value="2"/>
</dbReference>
<dbReference type="EMBL" id="CAEZYX010000016">
    <property type="protein sequence ID" value="CAB4736895.1"/>
    <property type="molecule type" value="Genomic_DNA"/>
</dbReference>
<feature type="transmembrane region" description="Helical" evidence="5">
    <location>
        <begin position="177"/>
        <end position="197"/>
    </location>
</feature>
<feature type="transmembrane region" description="Helical" evidence="5">
    <location>
        <begin position="209"/>
        <end position="230"/>
    </location>
</feature>
<keyword evidence="2 5" id="KW-0812">Transmembrane</keyword>
<feature type="transmembrane region" description="Helical" evidence="5">
    <location>
        <begin position="148"/>
        <end position="165"/>
    </location>
</feature>